<dbReference type="EMBL" id="CAAALY010068355">
    <property type="protein sequence ID" value="VEL24548.1"/>
    <property type="molecule type" value="Genomic_DNA"/>
</dbReference>
<protein>
    <submittedName>
        <fullName evidence="1">Uncharacterized protein</fullName>
    </submittedName>
</protein>
<dbReference type="Proteomes" id="UP000784294">
    <property type="component" value="Unassembled WGS sequence"/>
</dbReference>
<reference evidence="1" key="1">
    <citation type="submission" date="2018-11" db="EMBL/GenBank/DDBJ databases">
        <authorList>
            <consortium name="Pathogen Informatics"/>
        </authorList>
    </citation>
    <scope>NUCLEOTIDE SEQUENCE</scope>
</reference>
<dbReference type="AlphaFoldDB" id="A0A448X023"/>
<evidence type="ECO:0000313" key="1">
    <source>
        <dbReference type="EMBL" id="VEL24548.1"/>
    </source>
</evidence>
<comment type="caution">
    <text evidence="1">The sequence shown here is derived from an EMBL/GenBank/DDBJ whole genome shotgun (WGS) entry which is preliminary data.</text>
</comment>
<gene>
    <name evidence="1" type="ORF">PXEA_LOCUS17988</name>
</gene>
<accession>A0A448X023</accession>
<sequence length="76" mass="8112">MGHSPTRPFGWFGQTISPLQQGQPIGICAALRRQVQFALSASFSKSCSSVADCWLTDLSCPSLLESWSPPKTAGQG</sequence>
<proteinExistence type="predicted"/>
<keyword evidence="2" id="KW-1185">Reference proteome</keyword>
<organism evidence="1 2">
    <name type="scientific">Protopolystoma xenopodis</name>
    <dbReference type="NCBI Taxonomy" id="117903"/>
    <lineage>
        <taxon>Eukaryota</taxon>
        <taxon>Metazoa</taxon>
        <taxon>Spiralia</taxon>
        <taxon>Lophotrochozoa</taxon>
        <taxon>Platyhelminthes</taxon>
        <taxon>Monogenea</taxon>
        <taxon>Polyopisthocotylea</taxon>
        <taxon>Polystomatidea</taxon>
        <taxon>Polystomatidae</taxon>
        <taxon>Protopolystoma</taxon>
    </lineage>
</organism>
<name>A0A448X023_9PLAT</name>
<evidence type="ECO:0000313" key="2">
    <source>
        <dbReference type="Proteomes" id="UP000784294"/>
    </source>
</evidence>